<feature type="binding site" evidence="13">
    <location>
        <begin position="110"/>
        <end position="114"/>
    </location>
    <ligand>
        <name>substrate</name>
    </ligand>
</feature>
<proteinExistence type="inferred from homology"/>
<dbReference type="NCBIfam" id="NF003644">
    <property type="entry name" value="PRK05286.1-1"/>
    <property type="match status" value="1"/>
</dbReference>
<dbReference type="GO" id="GO:0005886">
    <property type="term" value="C:plasma membrane"/>
    <property type="evidence" value="ECO:0007669"/>
    <property type="project" value="UniProtKB-SubCell"/>
</dbReference>
<evidence type="ECO:0000313" key="15">
    <source>
        <dbReference type="EMBL" id="ODS22471.1"/>
    </source>
</evidence>
<dbReference type="GO" id="GO:0106430">
    <property type="term" value="F:dihydroorotate dehydrogenase (quinone) activity"/>
    <property type="evidence" value="ECO:0007669"/>
    <property type="project" value="UniProtKB-EC"/>
</dbReference>
<dbReference type="InterPro" id="IPR050074">
    <property type="entry name" value="DHO_dehydrogenase"/>
</dbReference>
<comment type="catalytic activity">
    <reaction evidence="12 13">
        <text>(S)-dihydroorotate + a quinone = orotate + a quinol</text>
        <dbReference type="Rhea" id="RHEA:30187"/>
        <dbReference type="ChEBI" id="CHEBI:24646"/>
        <dbReference type="ChEBI" id="CHEBI:30839"/>
        <dbReference type="ChEBI" id="CHEBI:30864"/>
        <dbReference type="ChEBI" id="CHEBI:132124"/>
        <dbReference type="EC" id="1.3.5.2"/>
    </reaction>
</comment>
<keyword evidence="10 13" id="KW-0560">Oxidoreductase</keyword>
<dbReference type="GO" id="GO:0006207">
    <property type="term" value="P:'de novo' pyrimidine nucleobase biosynthetic process"/>
    <property type="evidence" value="ECO:0007669"/>
    <property type="project" value="UniProtKB-UniRule"/>
</dbReference>
<dbReference type="NCBIfam" id="NF003652">
    <property type="entry name" value="PRK05286.2-5"/>
    <property type="match status" value="1"/>
</dbReference>
<feature type="binding site" evidence="13">
    <location>
        <position position="171"/>
    </location>
    <ligand>
        <name>FMN</name>
        <dbReference type="ChEBI" id="CHEBI:58210"/>
    </ligand>
</feature>
<dbReference type="NCBIfam" id="NF003645">
    <property type="entry name" value="PRK05286.1-2"/>
    <property type="match status" value="1"/>
</dbReference>
<dbReference type="EC" id="1.3.5.2" evidence="13"/>
<dbReference type="InterPro" id="IPR012135">
    <property type="entry name" value="Dihydroorotate_DH_1_2"/>
</dbReference>
<feature type="binding site" evidence="13">
    <location>
        <begin position="245"/>
        <end position="246"/>
    </location>
    <ligand>
        <name>substrate</name>
    </ligand>
</feature>
<feature type="active site" description="Nucleophile" evidence="13">
    <location>
        <position position="174"/>
    </location>
</feature>
<feature type="domain" description="Dihydroorotate dehydrogenase catalytic" evidence="14">
    <location>
        <begin position="46"/>
        <end position="328"/>
    </location>
</feature>
<dbReference type="FunFam" id="3.20.20.70:FF:000028">
    <property type="entry name" value="Dihydroorotate dehydrogenase (quinone)"/>
    <property type="match status" value="1"/>
</dbReference>
<dbReference type="STRING" id="62101.AB835_13980"/>
<feature type="binding site" evidence="13">
    <location>
        <position position="296"/>
    </location>
    <ligand>
        <name>FMN</name>
        <dbReference type="ChEBI" id="CHEBI:58210"/>
    </ligand>
</feature>
<dbReference type="InterPro" id="IPR013785">
    <property type="entry name" value="Aldolase_TIM"/>
</dbReference>
<dbReference type="Pfam" id="PF01180">
    <property type="entry name" value="DHO_dh"/>
    <property type="match status" value="1"/>
</dbReference>
<feature type="binding site" evidence="13">
    <location>
        <begin position="61"/>
        <end position="65"/>
    </location>
    <ligand>
        <name>FMN</name>
        <dbReference type="ChEBI" id="CHEBI:58210"/>
    </ligand>
</feature>
<dbReference type="PANTHER" id="PTHR48109:SF4">
    <property type="entry name" value="DIHYDROOROTATE DEHYDROGENASE (QUINONE), MITOCHONDRIAL"/>
    <property type="match status" value="1"/>
</dbReference>
<dbReference type="NCBIfam" id="NF003646">
    <property type="entry name" value="PRK05286.1-4"/>
    <property type="match status" value="1"/>
</dbReference>
<reference evidence="15 16" key="1">
    <citation type="journal article" date="2016" name="Appl. Environ. Microbiol.">
        <title>Lack of Overt Genome Reduction in the Bryostatin-Producing Bryozoan Symbiont "Candidatus Endobugula sertula".</title>
        <authorList>
            <person name="Miller I.J."/>
            <person name="Vanee N."/>
            <person name="Fong S.S."/>
            <person name="Lim-Fong G.E."/>
            <person name="Kwan J.C."/>
        </authorList>
    </citation>
    <scope>NUCLEOTIDE SEQUENCE [LARGE SCALE GENOMIC DNA]</scope>
    <source>
        <strain evidence="15">AB1-4</strain>
    </source>
</reference>
<feature type="binding site" evidence="13">
    <location>
        <position position="216"/>
    </location>
    <ligand>
        <name>FMN</name>
        <dbReference type="ChEBI" id="CHEBI:58210"/>
    </ligand>
</feature>
<comment type="subcellular location">
    <subcellularLocation>
        <location evidence="2 13">Cell membrane</location>
        <topology evidence="2 13">Peripheral membrane protein</topology>
    </subcellularLocation>
</comment>
<comment type="similarity">
    <text evidence="4 13">Belongs to the dihydroorotate dehydrogenase family. Type 2 subfamily.</text>
</comment>
<feature type="binding site" evidence="13">
    <location>
        <position position="244"/>
    </location>
    <ligand>
        <name>FMN</name>
        <dbReference type="ChEBI" id="CHEBI:58210"/>
    </ligand>
</feature>
<dbReference type="Proteomes" id="UP000242502">
    <property type="component" value="Unassembled WGS sequence"/>
</dbReference>
<feature type="binding site" evidence="13">
    <location>
        <position position="176"/>
    </location>
    <ligand>
        <name>substrate</name>
    </ligand>
</feature>
<dbReference type="PROSITE" id="PS00911">
    <property type="entry name" value="DHODEHASE_1"/>
    <property type="match status" value="1"/>
</dbReference>
<comment type="subunit">
    <text evidence="5 13">Monomer.</text>
</comment>
<dbReference type="InterPro" id="IPR005720">
    <property type="entry name" value="Dihydroorotate_DH_cat"/>
</dbReference>
<evidence type="ECO:0000256" key="8">
    <source>
        <dbReference type="ARBA" id="ARBA00022643"/>
    </source>
</evidence>
<dbReference type="InterPro" id="IPR001295">
    <property type="entry name" value="Dihydroorotate_DH_CS"/>
</dbReference>
<dbReference type="Gene3D" id="3.20.20.70">
    <property type="entry name" value="Aldolase class I"/>
    <property type="match status" value="1"/>
</dbReference>
<comment type="cofactor">
    <cofactor evidence="13">
        <name>FMN</name>
        <dbReference type="ChEBI" id="CHEBI:58210"/>
    </cofactor>
    <text evidence="13">Binds 1 FMN per subunit.</text>
</comment>
<evidence type="ECO:0000256" key="10">
    <source>
        <dbReference type="ARBA" id="ARBA00023002"/>
    </source>
</evidence>
<dbReference type="AlphaFoldDB" id="A0A1D2QLL7"/>
<dbReference type="PANTHER" id="PTHR48109">
    <property type="entry name" value="DIHYDROOROTATE DEHYDROGENASE (QUINONE), MITOCHONDRIAL-RELATED"/>
    <property type="match status" value="1"/>
</dbReference>
<evidence type="ECO:0000256" key="13">
    <source>
        <dbReference type="HAMAP-Rule" id="MF_00225"/>
    </source>
</evidence>
<dbReference type="CDD" id="cd04738">
    <property type="entry name" value="DHOD_2_like"/>
    <property type="match status" value="1"/>
</dbReference>
<comment type="caution">
    <text evidence="15">The sequence shown here is derived from an EMBL/GenBank/DDBJ whole genome shotgun (WGS) entry which is preliminary data.</text>
</comment>
<keyword evidence="6 13" id="KW-1003">Cell membrane</keyword>
<evidence type="ECO:0000313" key="16">
    <source>
        <dbReference type="Proteomes" id="UP000242502"/>
    </source>
</evidence>
<keyword evidence="7 13" id="KW-0285">Flavoprotein</keyword>
<evidence type="ECO:0000256" key="4">
    <source>
        <dbReference type="ARBA" id="ARBA00005359"/>
    </source>
</evidence>
<comment type="function">
    <text evidence="1 13">Catalyzes the conversion of dihydroorotate to orotate with quinone as electron acceptor.</text>
</comment>
<dbReference type="InterPro" id="IPR005719">
    <property type="entry name" value="Dihydroorotate_DH_2"/>
</dbReference>
<name>A0A1D2QLL7_9GAMM</name>
<comment type="pathway">
    <text evidence="3 13">Pyrimidine metabolism; UMP biosynthesis via de novo pathway; orotate from (S)-dihydroorotate (quinone route): step 1/1.</text>
</comment>
<dbReference type="GO" id="GO:0005737">
    <property type="term" value="C:cytoplasm"/>
    <property type="evidence" value="ECO:0007669"/>
    <property type="project" value="InterPro"/>
</dbReference>
<accession>A0A1D2QLL7</accession>
<feature type="binding site" evidence="13">
    <location>
        <position position="138"/>
    </location>
    <ligand>
        <name>FMN</name>
        <dbReference type="ChEBI" id="CHEBI:58210"/>
    </ligand>
</feature>
<feature type="binding site" evidence="13">
    <location>
        <position position="65"/>
    </location>
    <ligand>
        <name>substrate</name>
    </ligand>
</feature>
<dbReference type="UniPathway" id="UPA00070">
    <property type="reaction ID" value="UER00946"/>
</dbReference>
<dbReference type="SUPFAM" id="SSF51395">
    <property type="entry name" value="FMN-linked oxidoreductases"/>
    <property type="match status" value="1"/>
</dbReference>
<feature type="binding site" evidence="13">
    <location>
        <position position="85"/>
    </location>
    <ligand>
        <name>FMN</name>
        <dbReference type="ChEBI" id="CHEBI:58210"/>
    </ligand>
</feature>
<feature type="binding site" evidence="13">
    <location>
        <begin position="317"/>
        <end position="318"/>
    </location>
    <ligand>
        <name>FMN</name>
        <dbReference type="ChEBI" id="CHEBI:58210"/>
    </ligand>
</feature>
<keyword evidence="9 13" id="KW-0665">Pyrimidine biosynthesis</keyword>
<protein>
    <recommendedName>
        <fullName evidence="13">Dihydroorotate dehydrogenase (quinone)</fullName>
        <ecNumber evidence="13">1.3.5.2</ecNumber>
    </recommendedName>
    <alternativeName>
        <fullName evidence="13">DHOdehase</fullName>
        <shortName evidence="13">DHOD</shortName>
        <shortName evidence="13">DHODase</shortName>
    </alternativeName>
    <alternativeName>
        <fullName evidence="13">Dihydroorotate oxidase</fullName>
    </alternativeName>
</protein>
<evidence type="ECO:0000256" key="11">
    <source>
        <dbReference type="ARBA" id="ARBA00023136"/>
    </source>
</evidence>
<evidence type="ECO:0000256" key="9">
    <source>
        <dbReference type="ARBA" id="ARBA00022975"/>
    </source>
</evidence>
<organism evidence="15 16">
    <name type="scientific">Candidatus Endobugula sertula</name>
    <name type="common">Bugula neritina bacterial symbiont</name>
    <dbReference type="NCBI Taxonomy" id="62101"/>
    <lineage>
        <taxon>Bacteria</taxon>
        <taxon>Pseudomonadati</taxon>
        <taxon>Pseudomonadota</taxon>
        <taxon>Gammaproteobacteria</taxon>
        <taxon>Cellvibrionales</taxon>
        <taxon>Cellvibrionaceae</taxon>
        <taxon>Candidatus Endobugula</taxon>
    </lineage>
</organism>
<dbReference type="EMBL" id="MDLC01000076">
    <property type="protein sequence ID" value="ODS22471.1"/>
    <property type="molecule type" value="Genomic_DNA"/>
</dbReference>
<dbReference type="PIRSF" id="PIRSF000164">
    <property type="entry name" value="DHO_oxidase"/>
    <property type="match status" value="1"/>
</dbReference>
<evidence type="ECO:0000256" key="5">
    <source>
        <dbReference type="ARBA" id="ARBA00011245"/>
    </source>
</evidence>
<evidence type="ECO:0000259" key="14">
    <source>
        <dbReference type="Pfam" id="PF01180"/>
    </source>
</evidence>
<evidence type="ECO:0000256" key="2">
    <source>
        <dbReference type="ARBA" id="ARBA00004202"/>
    </source>
</evidence>
<keyword evidence="8 13" id="KW-0288">FMN</keyword>
<dbReference type="HAMAP" id="MF_00225">
    <property type="entry name" value="DHO_dh_type2"/>
    <property type="match status" value="1"/>
</dbReference>
<keyword evidence="11 13" id="KW-0472">Membrane</keyword>
<evidence type="ECO:0000256" key="3">
    <source>
        <dbReference type="ARBA" id="ARBA00005161"/>
    </source>
</evidence>
<feature type="binding site" evidence="13">
    <location>
        <position position="267"/>
    </location>
    <ligand>
        <name>FMN</name>
        <dbReference type="ChEBI" id="CHEBI:58210"/>
    </ligand>
</feature>
<evidence type="ECO:0000256" key="1">
    <source>
        <dbReference type="ARBA" id="ARBA00003125"/>
    </source>
</evidence>
<sequence length="342" mass="37647">MYPLLRKLLFSLDPEMSHALSLDCLGAAERLKLLSLLIPDIPQDPVEVLGLTFPNPVGLSAGLDKNGDYFNALGQLGFGFVEIGTVTPKAQRGNPKPRLFRLPEHQAIINRMGFNNKGVDYLVERVKRRRYQGILGINIGKNKTTPEKDALSDYEMAMEKVYPYADYITVNISSPNTPGLRNLQFGDRLDCLLAGLSIKQQQLSEQYERKVPVLVKISPDMSDDEIASVSEIFLKHEVDGVIATNTTLDREMVSGNPYSSEAGGLSGSPIIGKSTHMIQQLRFHIGPNIPIIGVGGIFQGSDAVEKLEAGATLVQVYTGFIYQGPKLILDSRRAIMDYKALI</sequence>
<evidence type="ECO:0000256" key="7">
    <source>
        <dbReference type="ARBA" id="ARBA00022630"/>
    </source>
</evidence>
<gene>
    <name evidence="13" type="primary">pyrD</name>
    <name evidence="15" type="ORF">AB835_13980</name>
</gene>
<dbReference type="NCBIfam" id="TIGR01036">
    <property type="entry name" value="pyrD_sub2"/>
    <property type="match status" value="1"/>
</dbReference>
<feature type="binding site" evidence="13">
    <location>
        <position position="171"/>
    </location>
    <ligand>
        <name>substrate</name>
    </ligand>
</feature>
<evidence type="ECO:0000256" key="6">
    <source>
        <dbReference type="ARBA" id="ARBA00022475"/>
    </source>
</evidence>
<evidence type="ECO:0000256" key="12">
    <source>
        <dbReference type="ARBA" id="ARBA00048639"/>
    </source>
</evidence>
<dbReference type="GO" id="GO:0044205">
    <property type="term" value="P:'de novo' UMP biosynthetic process"/>
    <property type="evidence" value="ECO:0007669"/>
    <property type="project" value="UniProtKB-UniRule"/>
</dbReference>